<dbReference type="PANTHER" id="PTHR42743">
    <property type="entry name" value="AMINO-ACID AMINOTRANSFERASE"/>
    <property type="match status" value="1"/>
</dbReference>
<keyword evidence="2" id="KW-0456">Lyase</keyword>
<organism evidence="2 3">
    <name type="scientific">Cyanobium usitatum str. Tous</name>
    <dbReference type="NCBI Taxonomy" id="2116684"/>
    <lineage>
        <taxon>Bacteria</taxon>
        <taxon>Bacillati</taxon>
        <taxon>Cyanobacteriota</taxon>
        <taxon>Cyanophyceae</taxon>
        <taxon>Synechococcales</taxon>
        <taxon>Prochlorococcaceae</taxon>
        <taxon>Cyanobium</taxon>
    </lineage>
</organism>
<dbReference type="AlphaFoldDB" id="A0A2P7MWV4"/>
<dbReference type="Gene3D" id="3.20.10.10">
    <property type="entry name" value="D-amino Acid Aminotransferase, subunit A, domain 2"/>
    <property type="match status" value="1"/>
</dbReference>
<dbReference type="InterPro" id="IPR043132">
    <property type="entry name" value="BCAT-like_C"/>
</dbReference>
<evidence type="ECO:0000256" key="1">
    <source>
        <dbReference type="ARBA" id="ARBA00009320"/>
    </source>
</evidence>
<keyword evidence="3" id="KW-1185">Reference proteome</keyword>
<dbReference type="InterPro" id="IPR001544">
    <property type="entry name" value="Aminotrans_IV"/>
</dbReference>
<evidence type="ECO:0000313" key="2">
    <source>
        <dbReference type="EMBL" id="PSJ05709.1"/>
    </source>
</evidence>
<reference evidence="2 3" key="1">
    <citation type="journal article" date="2018" name="Environ. Microbiol.">
        <title>Ecological and genomic features of two widespread freshwater picocyanobacteria.</title>
        <authorList>
            <person name="Cabello-Yeves P.J."/>
            <person name="Picazo A."/>
            <person name="Camacho A."/>
            <person name="Callieri C."/>
            <person name="Rosselli R."/>
            <person name="Roda-Garcia J.J."/>
            <person name="Coutinho F.H."/>
            <person name="Rodriguez-Valera F."/>
        </authorList>
    </citation>
    <scope>NUCLEOTIDE SEQUENCE [LARGE SCALE GENOMIC DNA]</scope>
    <source>
        <strain evidence="2 3">Tous</strain>
    </source>
</reference>
<dbReference type="CDD" id="cd00449">
    <property type="entry name" value="PLPDE_IV"/>
    <property type="match status" value="1"/>
</dbReference>
<name>A0A2P7MWV4_9CYAN</name>
<gene>
    <name evidence="2" type="ORF">C7K55_06640</name>
</gene>
<dbReference type="RefSeq" id="WP_106502643.1">
    <property type="nucleotide sequence ID" value="NZ_PXXO01000006.1"/>
</dbReference>
<comment type="similarity">
    <text evidence="1">Belongs to the class-IV pyridoxal-phosphate-dependent aminotransferase family.</text>
</comment>
<evidence type="ECO:0000313" key="3">
    <source>
        <dbReference type="Proteomes" id="UP000243002"/>
    </source>
</evidence>
<dbReference type="GO" id="GO:0046394">
    <property type="term" value="P:carboxylic acid biosynthetic process"/>
    <property type="evidence" value="ECO:0007669"/>
    <property type="project" value="UniProtKB-ARBA"/>
</dbReference>
<dbReference type="Proteomes" id="UP000243002">
    <property type="component" value="Unassembled WGS sequence"/>
</dbReference>
<dbReference type="InterPro" id="IPR050571">
    <property type="entry name" value="Class-IV_PLP-Dep_Aminotrnsfr"/>
</dbReference>
<accession>A0A2P7MWV4</accession>
<dbReference type="Gene3D" id="3.30.470.10">
    <property type="match status" value="1"/>
</dbReference>
<comment type="caution">
    <text evidence="2">The sequence shown here is derived from an EMBL/GenBank/DDBJ whole genome shotgun (WGS) entry which is preliminary data.</text>
</comment>
<protein>
    <submittedName>
        <fullName evidence="2">4-amino-4-deoxychorismate lyase</fullName>
    </submittedName>
</protein>
<dbReference type="Pfam" id="PF01063">
    <property type="entry name" value="Aminotran_4"/>
    <property type="match status" value="1"/>
</dbReference>
<dbReference type="SUPFAM" id="SSF56752">
    <property type="entry name" value="D-aminoacid aminotransferase-like PLP-dependent enzymes"/>
    <property type="match status" value="1"/>
</dbReference>
<dbReference type="InterPro" id="IPR043131">
    <property type="entry name" value="BCAT-like_N"/>
</dbReference>
<dbReference type="InterPro" id="IPR036038">
    <property type="entry name" value="Aminotransferase-like"/>
</dbReference>
<sequence length="288" mass="29892">MSAPIAWLGDGSGQGRWGTPQTLTLPISDRGLQLADGLFETLLVEAGHAWLLEEHLGRWQSSAALLGLPPPPGAATVQPLIAAAIERSGIGTALGSSGALRLNWSRGSGARGIDPPSNCSPSFWLQLSAIKPCFEPVRVIVSATETRSATSLLSRCKSFAYGASIQARRQALEAGADDALLASSAGGLCCGTSANLLVWRGGSWITPPLSSGCLPGVMRQRGLDRGLITEAPVNEDDLQNSAGALLLNSLGCRPISHLGARPIANPAPSGCGSQEAETFWRQLLQASP</sequence>
<dbReference type="OrthoDB" id="451849at2"/>
<dbReference type="GO" id="GO:0016829">
    <property type="term" value="F:lyase activity"/>
    <property type="evidence" value="ECO:0007669"/>
    <property type="project" value="UniProtKB-KW"/>
</dbReference>
<proteinExistence type="inferred from homology"/>
<dbReference type="EMBL" id="PXXO01000006">
    <property type="protein sequence ID" value="PSJ05709.1"/>
    <property type="molecule type" value="Genomic_DNA"/>
</dbReference>
<dbReference type="PANTHER" id="PTHR42743:SF11">
    <property type="entry name" value="AMINODEOXYCHORISMATE LYASE"/>
    <property type="match status" value="1"/>
</dbReference>